<feature type="chain" id="PRO_5006834523" description="PepSY domain-containing protein" evidence="2">
    <location>
        <begin position="23"/>
        <end position="161"/>
    </location>
</feature>
<dbReference type="KEGG" id="prt:AUC31_16555"/>
<dbReference type="Pfam" id="PF03413">
    <property type="entry name" value="PepSY"/>
    <property type="match status" value="1"/>
</dbReference>
<dbReference type="InterPro" id="IPR025711">
    <property type="entry name" value="PepSY"/>
</dbReference>
<evidence type="ECO:0000256" key="1">
    <source>
        <dbReference type="SAM" id="MobiDB-lite"/>
    </source>
</evidence>
<dbReference type="STRING" id="200991.AUC31_16555"/>
<feature type="region of interest" description="Disordered" evidence="1">
    <location>
        <begin position="37"/>
        <end position="71"/>
    </location>
</feature>
<feature type="domain" description="PepSY" evidence="3">
    <location>
        <begin position="74"/>
        <end position="131"/>
    </location>
</feature>
<keyword evidence="5" id="KW-1185">Reference proteome</keyword>
<gene>
    <name evidence="4" type="ORF">AUC31_16555</name>
</gene>
<dbReference type="OrthoDB" id="9780101at2"/>
<feature type="region of interest" description="Disordered" evidence="1">
    <location>
        <begin position="124"/>
        <end position="161"/>
    </location>
</feature>
<reference evidence="4" key="1">
    <citation type="submission" date="2016-01" db="EMBL/GenBank/DDBJ databases">
        <title>Complete genome of Planococcus rifietoensis type strain M8.</title>
        <authorList>
            <person name="See-Too W.S."/>
        </authorList>
    </citation>
    <scope>NUCLEOTIDE SEQUENCE [LARGE SCALE GENOMIC DNA]</scope>
    <source>
        <strain evidence="4">M8</strain>
    </source>
</reference>
<evidence type="ECO:0000259" key="3">
    <source>
        <dbReference type="Pfam" id="PF03413"/>
    </source>
</evidence>
<feature type="signal peptide" evidence="2">
    <location>
        <begin position="1"/>
        <end position="22"/>
    </location>
</feature>
<dbReference type="Proteomes" id="UP000067683">
    <property type="component" value="Chromosome"/>
</dbReference>
<keyword evidence="2" id="KW-0732">Signal</keyword>
<name>A0A0U2XUB9_9BACL</name>
<accession>A0A0U2XUB9</accession>
<organism evidence="4 5">
    <name type="scientific">Planococcus rifietoensis</name>
    <dbReference type="NCBI Taxonomy" id="200991"/>
    <lineage>
        <taxon>Bacteria</taxon>
        <taxon>Bacillati</taxon>
        <taxon>Bacillota</taxon>
        <taxon>Bacilli</taxon>
        <taxon>Bacillales</taxon>
        <taxon>Caryophanaceae</taxon>
        <taxon>Planococcus</taxon>
    </lineage>
</organism>
<proteinExistence type="predicted"/>
<dbReference type="EMBL" id="CP013659">
    <property type="protein sequence ID" value="ALS76723.1"/>
    <property type="molecule type" value="Genomic_DNA"/>
</dbReference>
<evidence type="ECO:0000313" key="5">
    <source>
        <dbReference type="Proteomes" id="UP000067683"/>
    </source>
</evidence>
<protein>
    <recommendedName>
        <fullName evidence="3">PepSY domain-containing protein</fullName>
    </recommendedName>
</protein>
<dbReference type="AlphaFoldDB" id="A0A0U2XUB9"/>
<feature type="compositionally biased region" description="Acidic residues" evidence="1">
    <location>
        <begin position="131"/>
        <end position="161"/>
    </location>
</feature>
<dbReference type="Gene3D" id="3.10.450.40">
    <property type="match status" value="1"/>
</dbReference>
<sequence>MKKLIYVSAAAGLLAFGGIVLADSDDVGVKLETQNVQGQQLSNDAPTDSSNNLSATGGATAESSAKEQSVKQFIGEQQAIEAAQSAAPGQVEDIERENEDGWVFYEVELEDGKTDYDVIVDAADGTVVSVESDDDDKDDDDDRYDKDDDEDDDDNDNDDDD</sequence>
<feature type="compositionally biased region" description="Low complexity" evidence="1">
    <location>
        <begin position="54"/>
        <end position="63"/>
    </location>
</feature>
<feature type="compositionally biased region" description="Polar residues" evidence="1">
    <location>
        <begin position="37"/>
        <end position="53"/>
    </location>
</feature>
<dbReference type="RefSeq" id="WP_058383424.1">
    <property type="nucleotide sequence ID" value="NZ_CP013659.2"/>
</dbReference>
<evidence type="ECO:0000313" key="4">
    <source>
        <dbReference type="EMBL" id="ALS76723.1"/>
    </source>
</evidence>
<evidence type="ECO:0000256" key="2">
    <source>
        <dbReference type="SAM" id="SignalP"/>
    </source>
</evidence>